<feature type="compositionally biased region" description="Basic residues" evidence="1">
    <location>
        <begin position="1"/>
        <end position="12"/>
    </location>
</feature>
<gene>
    <name evidence="2" type="ORF">A4R43_36705</name>
</gene>
<evidence type="ECO:0000256" key="1">
    <source>
        <dbReference type="SAM" id="MobiDB-lite"/>
    </source>
</evidence>
<dbReference type="KEGG" id="aab:A4R43_36705"/>
<name>A0A344LGY8_9PSEU</name>
<protein>
    <submittedName>
        <fullName evidence="2">Uncharacterized protein</fullName>
    </submittedName>
</protein>
<organism evidence="2 3">
    <name type="scientific">Amycolatopsis albispora</name>
    <dbReference type="NCBI Taxonomy" id="1804986"/>
    <lineage>
        <taxon>Bacteria</taxon>
        <taxon>Bacillati</taxon>
        <taxon>Actinomycetota</taxon>
        <taxon>Actinomycetes</taxon>
        <taxon>Pseudonocardiales</taxon>
        <taxon>Pseudonocardiaceae</taxon>
        <taxon>Amycolatopsis</taxon>
    </lineage>
</organism>
<dbReference type="OrthoDB" id="157626at2070"/>
<accession>A0A344LGY8</accession>
<dbReference type="RefSeq" id="WP_113696367.1">
    <property type="nucleotide sequence ID" value="NZ_CP015163.1"/>
</dbReference>
<sequence length="136" mass="14916">MGSNRNRNRKRRTEAAQRPPEGKTVRKLGIVLDRPDAELNLEREPLFTAGGITYDIPVTAPAGWQAIFALVVKDEGVDAAVAWAMKRMLGEKGLAALRDSLMFDEDLVLISAEVIKRLRPGVAADPKDQPSKPGQQ</sequence>
<feature type="region of interest" description="Disordered" evidence="1">
    <location>
        <begin position="1"/>
        <end position="22"/>
    </location>
</feature>
<evidence type="ECO:0000313" key="2">
    <source>
        <dbReference type="EMBL" id="AXB47312.1"/>
    </source>
</evidence>
<dbReference type="EMBL" id="CP015163">
    <property type="protein sequence ID" value="AXB47312.1"/>
    <property type="molecule type" value="Genomic_DNA"/>
</dbReference>
<proteinExistence type="predicted"/>
<evidence type="ECO:0000313" key="3">
    <source>
        <dbReference type="Proteomes" id="UP000250434"/>
    </source>
</evidence>
<reference evidence="2 3" key="1">
    <citation type="submission" date="2016-04" db="EMBL/GenBank/DDBJ databases">
        <title>Complete genome sequence and analysis of deep-sea sediment isolate, Amycolatopsis sp. WP1.</title>
        <authorList>
            <person name="Wang H."/>
            <person name="Chen S."/>
            <person name="Wu Q."/>
        </authorList>
    </citation>
    <scope>NUCLEOTIDE SEQUENCE [LARGE SCALE GENOMIC DNA]</scope>
    <source>
        <strain evidence="2 3">WP1</strain>
    </source>
</reference>
<dbReference type="AlphaFoldDB" id="A0A344LGY8"/>
<dbReference type="Proteomes" id="UP000250434">
    <property type="component" value="Chromosome"/>
</dbReference>
<keyword evidence="3" id="KW-1185">Reference proteome</keyword>